<proteinExistence type="predicted"/>
<dbReference type="Proteomes" id="UP001174936">
    <property type="component" value="Unassembled WGS sequence"/>
</dbReference>
<evidence type="ECO:0000313" key="2">
    <source>
        <dbReference type="EMBL" id="KAK0650013.1"/>
    </source>
</evidence>
<reference evidence="2" key="1">
    <citation type="submission" date="2023-06" db="EMBL/GenBank/DDBJ databases">
        <title>Genome-scale phylogeny and comparative genomics of the fungal order Sordariales.</title>
        <authorList>
            <consortium name="Lawrence Berkeley National Laboratory"/>
            <person name="Hensen N."/>
            <person name="Bonometti L."/>
            <person name="Westerberg I."/>
            <person name="Brannstrom I.O."/>
            <person name="Guillou S."/>
            <person name="Cros-Aarteil S."/>
            <person name="Calhoun S."/>
            <person name="Haridas S."/>
            <person name="Kuo A."/>
            <person name="Mondo S."/>
            <person name="Pangilinan J."/>
            <person name="Riley R."/>
            <person name="Labutti K."/>
            <person name="Andreopoulos B."/>
            <person name="Lipzen A."/>
            <person name="Chen C."/>
            <person name="Yanf M."/>
            <person name="Daum C."/>
            <person name="Ng V."/>
            <person name="Clum A."/>
            <person name="Steindorff A."/>
            <person name="Ohm R."/>
            <person name="Martin F."/>
            <person name="Silar P."/>
            <person name="Natvig D."/>
            <person name="Lalanne C."/>
            <person name="Gautier V."/>
            <person name="Ament-Velasquez S.L."/>
            <person name="Kruys A."/>
            <person name="Hutchinson M.I."/>
            <person name="Powell A.J."/>
            <person name="Barry K."/>
            <person name="Miller A.N."/>
            <person name="Grigoriev I.V."/>
            <person name="Debuchy R."/>
            <person name="Gladieux P."/>
            <person name="Thoren M.H."/>
            <person name="Johannesson H."/>
        </authorList>
    </citation>
    <scope>NUCLEOTIDE SEQUENCE</scope>
    <source>
        <strain evidence="2">SMH2532-1</strain>
    </source>
</reference>
<organism evidence="2 3">
    <name type="scientific">Cercophora newfieldiana</name>
    <dbReference type="NCBI Taxonomy" id="92897"/>
    <lineage>
        <taxon>Eukaryota</taxon>
        <taxon>Fungi</taxon>
        <taxon>Dikarya</taxon>
        <taxon>Ascomycota</taxon>
        <taxon>Pezizomycotina</taxon>
        <taxon>Sordariomycetes</taxon>
        <taxon>Sordariomycetidae</taxon>
        <taxon>Sordariales</taxon>
        <taxon>Lasiosphaeriaceae</taxon>
        <taxon>Cercophora</taxon>
    </lineage>
</organism>
<feature type="region of interest" description="Disordered" evidence="1">
    <location>
        <begin position="121"/>
        <end position="146"/>
    </location>
</feature>
<sequence>MGMGPLHLTSPHFTSLHLTSPSTYPAPSNKRACLGDEKLVLFSAKLFLCGHKNPSAPMDFFSALACLASPSGMVEFGTELRTPSPEDSAYQLISMGEAPRVDSGLMQRSLPSDVPCLAPRITSPPRESLLDHPTERAGVWSQRAKP</sequence>
<comment type="caution">
    <text evidence="2">The sequence shown here is derived from an EMBL/GenBank/DDBJ whole genome shotgun (WGS) entry which is preliminary data.</text>
</comment>
<accession>A0AA39YCH2</accession>
<dbReference type="AlphaFoldDB" id="A0AA39YCH2"/>
<keyword evidence="3" id="KW-1185">Reference proteome</keyword>
<name>A0AA39YCH2_9PEZI</name>
<dbReference type="EMBL" id="JAULSV010000003">
    <property type="protein sequence ID" value="KAK0650013.1"/>
    <property type="molecule type" value="Genomic_DNA"/>
</dbReference>
<evidence type="ECO:0000256" key="1">
    <source>
        <dbReference type="SAM" id="MobiDB-lite"/>
    </source>
</evidence>
<gene>
    <name evidence="2" type="ORF">B0T16DRAFT_139118</name>
</gene>
<evidence type="ECO:0000313" key="3">
    <source>
        <dbReference type="Proteomes" id="UP001174936"/>
    </source>
</evidence>
<protein>
    <submittedName>
        <fullName evidence="2">Uncharacterized protein</fullName>
    </submittedName>
</protein>